<dbReference type="InterPro" id="IPR013783">
    <property type="entry name" value="Ig-like_fold"/>
</dbReference>
<keyword evidence="2" id="KW-1133">Transmembrane helix</keyword>
<dbReference type="Proteomes" id="UP000232631">
    <property type="component" value="Chromosome"/>
</dbReference>
<feature type="transmembrane region" description="Helical" evidence="2">
    <location>
        <begin position="367"/>
        <end position="384"/>
    </location>
</feature>
<dbReference type="Pfam" id="PF19077">
    <property type="entry name" value="Big_13"/>
    <property type="match status" value="1"/>
</dbReference>
<evidence type="ECO:0000259" key="3">
    <source>
        <dbReference type="Pfam" id="PF19077"/>
    </source>
</evidence>
<sequence length="417" mass="45585">MDNTPPTLNPTINQTLLKSGDKITITTTTADNDTQSVKAYIQDDTYQLTKNPNNTWNMEYTTPQIGDGVYSILLIAQDLVGNTNHTPLTFTVDNTPPVINPEIIPEAGKPGETINITANASADTQSVVAIIGTQRINLTFTNGIWTTNYTIPLDSTFDIHTIRIEGTDTVGNIGKNTASYEILDPNPIPSWLEDLINPDTPNPGNKPGLITNTGPGNNGGPNKPGSGTIGGNNQLYRDQMYIRKTLTYTPTTDPNTNTTTTPPEMPGWEIDTSVIEQLLLAACLVSGGLAFAYLSDTNMKSKIAKYIVDKGAGTNFVFRPQDVALFALDVVCFLVSPDLFSWMMIVYQTLAFMQFIDILTKSAQTNIYAIFSAVILMLSLAVILKNIADNKLNSPLFDAIDWIEQFVKDSIKRLFGK</sequence>
<dbReference type="Gene3D" id="2.60.40.10">
    <property type="entry name" value="Immunoglobulins"/>
    <property type="match status" value="1"/>
</dbReference>
<feature type="domain" description="Bacterial Ig-like" evidence="3">
    <location>
        <begin position="24"/>
        <end position="94"/>
    </location>
</feature>
<proteinExistence type="predicted"/>
<name>A0A2H4VRQ5_9EURY</name>
<accession>A0A2H4VRQ5</accession>
<evidence type="ECO:0000313" key="4">
    <source>
        <dbReference type="EMBL" id="AUB60784.1"/>
    </source>
</evidence>
<dbReference type="EMBL" id="CP017768">
    <property type="protein sequence ID" value="AUB60784.1"/>
    <property type="molecule type" value="Genomic_DNA"/>
</dbReference>
<organism evidence="4 5">
    <name type="scientific">Methanobacterium subterraneum</name>
    <dbReference type="NCBI Taxonomy" id="59277"/>
    <lineage>
        <taxon>Archaea</taxon>
        <taxon>Methanobacteriati</taxon>
        <taxon>Methanobacteriota</taxon>
        <taxon>Methanomada group</taxon>
        <taxon>Methanobacteria</taxon>
        <taxon>Methanobacteriales</taxon>
        <taxon>Methanobacteriaceae</taxon>
        <taxon>Methanobacterium</taxon>
    </lineage>
</organism>
<feature type="compositionally biased region" description="Low complexity" evidence="1">
    <location>
        <begin position="207"/>
        <end position="226"/>
    </location>
</feature>
<keyword evidence="5" id="KW-1185">Reference proteome</keyword>
<keyword evidence="2" id="KW-0812">Transmembrane</keyword>
<dbReference type="RefSeq" id="WP_100909417.1">
    <property type="nucleotide sequence ID" value="NZ_CP017768.1"/>
</dbReference>
<evidence type="ECO:0000256" key="2">
    <source>
        <dbReference type="SAM" id="Phobius"/>
    </source>
</evidence>
<feature type="transmembrane region" description="Helical" evidence="2">
    <location>
        <begin position="278"/>
        <end position="295"/>
    </location>
</feature>
<reference evidence="4 5" key="1">
    <citation type="submission" date="2016-10" db="EMBL/GenBank/DDBJ databases">
        <title>Comparative genomics between deep and shallow subseafloor isolates.</title>
        <authorList>
            <person name="Ishii S."/>
            <person name="Miller J.R."/>
            <person name="Sutton G."/>
            <person name="Suzuki S."/>
            <person name="Methe B."/>
            <person name="Inagaki F."/>
            <person name="Imachi H."/>
        </authorList>
    </citation>
    <scope>NUCLEOTIDE SEQUENCE [LARGE SCALE GENOMIC DNA]</scope>
    <source>
        <strain evidence="4 5">A8p</strain>
    </source>
</reference>
<gene>
    <name evidence="4" type="ORF">BK009_08930</name>
</gene>
<keyword evidence="2" id="KW-0472">Membrane</keyword>
<evidence type="ECO:0000256" key="1">
    <source>
        <dbReference type="SAM" id="MobiDB-lite"/>
    </source>
</evidence>
<protein>
    <recommendedName>
        <fullName evidence="3">Bacterial Ig-like domain-containing protein</fullName>
    </recommendedName>
</protein>
<dbReference type="InterPro" id="IPR044016">
    <property type="entry name" value="Big_13"/>
</dbReference>
<dbReference type="AlphaFoldDB" id="A0A2H4VRQ5"/>
<dbReference type="GeneID" id="35126614"/>
<dbReference type="KEGG" id="msub:BK009_08930"/>
<feature type="transmembrane region" description="Helical" evidence="2">
    <location>
        <begin position="323"/>
        <end position="347"/>
    </location>
</feature>
<feature type="region of interest" description="Disordered" evidence="1">
    <location>
        <begin position="202"/>
        <end position="230"/>
    </location>
</feature>
<evidence type="ECO:0000313" key="5">
    <source>
        <dbReference type="Proteomes" id="UP000232631"/>
    </source>
</evidence>